<dbReference type="PANTHER" id="PTHR11908">
    <property type="entry name" value="XANTHINE DEHYDROGENASE"/>
    <property type="match status" value="1"/>
</dbReference>
<dbReference type="Pfam" id="PF20256">
    <property type="entry name" value="MoCoBD_2"/>
    <property type="match status" value="1"/>
</dbReference>
<protein>
    <submittedName>
        <fullName evidence="12">Xanthine dehydrogenase, molybdenum binding subunit</fullName>
        <ecNumber evidence="12">1.17.1.4</ecNumber>
    </submittedName>
</protein>
<dbReference type="FunFam" id="3.30.365.10:FF:000002">
    <property type="entry name" value="Xanthine dehydrogenase oxidase"/>
    <property type="match status" value="1"/>
</dbReference>
<evidence type="ECO:0000256" key="9">
    <source>
        <dbReference type="ARBA" id="ARBA00023014"/>
    </source>
</evidence>
<comment type="cofactor">
    <cofactor evidence="1">
        <name>Mo-molybdopterin</name>
        <dbReference type="ChEBI" id="CHEBI:71302"/>
    </cofactor>
</comment>
<dbReference type="InterPro" id="IPR000674">
    <property type="entry name" value="Ald_Oxase/Xan_DH_a/b"/>
</dbReference>
<evidence type="ECO:0000256" key="10">
    <source>
        <dbReference type="ARBA" id="ARBA00034078"/>
    </source>
</evidence>
<comment type="cofactor">
    <cofactor evidence="10">
        <name>[2Fe-2S] cluster</name>
        <dbReference type="ChEBI" id="CHEBI:190135"/>
    </cofactor>
</comment>
<comment type="similarity">
    <text evidence="3">Belongs to the xanthine dehydrogenase family.</text>
</comment>
<dbReference type="SUPFAM" id="SSF54665">
    <property type="entry name" value="CO dehydrogenase molybdoprotein N-domain-like"/>
    <property type="match status" value="1"/>
</dbReference>
<dbReference type="GO" id="GO:0051537">
    <property type="term" value="F:2 iron, 2 sulfur cluster binding"/>
    <property type="evidence" value="ECO:0007669"/>
    <property type="project" value="UniProtKB-KW"/>
</dbReference>
<evidence type="ECO:0000256" key="6">
    <source>
        <dbReference type="ARBA" id="ARBA00022723"/>
    </source>
</evidence>
<dbReference type="GO" id="GO:0030151">
    <property type="term" value="F:molybdenum ion binding"/>
    <property type="evidence" value="ECO:0007669"/>
    <property type="project" value="InterPro"/>
</dbReference>
<evidence type="ECO:0000256" key="7">
    <source>
        <dbReference type="ARBA" id="ARBA00023002"/>
    </source>
</evidence>
<evidence type="ECO:0000313" key="12">
    <source>
        <dbReference type="EMBL" id="CUS49854.1"/>
    </source>
</evidence>
<dbReference type="Pfam" id="PF02738">
    <property type="entry name" value="MoCoBD_1"/>
    <property type="match status" value="1"/>
</dbReference>
<dbReference type="InterPro" id="IPR014309">
    <property type="entry name" value="Xanthine_DH_Mopterin-bd_su"/>
</dbReference>
<evidence type="ECO:0000256" key="8">
    <source>
        <dbReference type="ARBA" id="ARBA00023004"/>
    </source>
</evidence>
<keyword evidence="7 12" id="KW-0560">Oxidoreductase</keyword>
<dbReference type="InterPro" id="IPR022407">
    <property type="entry name" value="OxRdtase_Mopterin_BS"/>
</dbReference>
<evidence type="ECO:0000256" key="5">
    <source>
        <dbReference type="ARBA" id="ARBA00022714"/>
    </source>
</evidence>
<dbReference type="PROSITE" id="PS00559">
    <property type="entry name" value="MOLYBDOPTERIN_EUK"/>
    <property type="match status" value="1"/>
</dbReference>
<dbReference type="FunFam" id="3.30.365.10:FF:000001">
    <property type="entry name" value="Xanthine dehydrogenase oxidase"/>
    <property type="match status" value="1"/>
</dbReference>
<dbReference type="InterPro" id="IPR046867">
    <property type="entry name" value="AldOxase/xan_DH_MoCoBD2"/>
</dbReference>
<accession>A0A160TPU8</accession>
<evidence type="ECO:0000256" key="3">
    <source>
        <dbReference type="ARBA" id="ARBA00006849"/>
    </source>
</evidence>
<sequence length="777" mass="85229">MSFLRHKPSPMSDSASILGAALSHDSAIKHTTGEALYIDDIPEPRGTLHLVPGYANAVCGQLRSVDLSAVESAPNVVAVLRADDVPGILDISPTHAGDDPLLAKDRIRFFGEPIFAVVARGYQDARRASRLAKIEIDSQDPILTVEDALNAQSFVSESRQMQRNDWQAAIEQAPHRLCGTTVSGSQDHFYLEGQVSLAIPQEDGGVHIYASTQHPSEIQHAAAQMLGLPDHTVTVEVRRMGGGFGGKETQAAQWAVLAALAAAKTGQPVKCRLDRDLDMMMTGKRHDFHSEWEVGYDPDGRIAGVDIHMASRCGCSHDLSDPVNDRAMFHADNAYFYPAVRIRSDRCQTNTVSNTAFRGFGGPQGMLIAEQIIQAIAHERRLDPLDVRRLNFYEHNDRNLTPYHMQVEDFVLDELVEQLESTSRYRERRQSIKAFNSTNPYLRRGLALTPVKFGISFTNTPLNQAGALLHVYKDGSVLLNHGGTEMGQGLLIKVAQVVAAELQIDIGQVQISSTHTGKVPNTSATAASSGTDLNGMAAQNAARTIRRRLTAFAATRFDVAENEIEFQNGKVRIADSWMTFSELVLEAYLHRVQLSATGFYRTPKIWWDAETARGRPFYYFAYGAAVSEVVVDLLTGENRVVAVDILHDVGRSLNPAVDAGQIEGGFIQGMGWLTTEEVWWDSDGRLMTHAPSTYKIPVCSDRPTHFRLDMYTGSENIEATVYRSKAVGEPPLMLALSVHQAIADAVSSTSDHGELPQLRAPATPEAVLDAIQSLRPS</sequence>
<organism evidence="12">
    <name type="scientific">hydrothermal vent metagenome</name>
    <dbReference type="NCBI Taxonomy" id="652676"/>
    <lineage>
        <taxon>unclassified sequences</taxon>
        <taxon>metagenomes</taxon>
        <taxon>ecological metagenomes</taxon>
    </lineage>
</organism>
<comment type="cofactor">
    <cofactor evidence="2">
        <name>FAD</name>
        <dbReference type="ChEBI" id="CHEBI:57692"/>
    </cofactor>
</comment>
<dbReference type="EC" id="1.17.1.4" evidence="12"/>
<dbReference type="InterPro" id="IPR016208">
    <property type="entry name" value="Ald_Oxase/xanthine_DH-like"/>
</dbReference>
<dbReference type="EMBL" id="CZRL01000007">
    <property type="protein sequence ID" value="CUS49854.1"/>
    <property type="molecule type" value="Genomic_DNA"/>
</dbReference>
<reference evidence="12" key="1">
    <citation type="submission" date="2015-10" db="EMBL/GenBank/DDBJ databases">
        <authorList>
            <person name="Gilbert D.G."/>
        </authorList>
    </citation>
    <scope>NUCLEOTIDE SEQUENCE</scope>
</reference>
<evidence type="ECO:0000259" key="11">
    <source>
        <dbReference type="SMART" id="SM01008"/>
    </source>
</evidence>
<dbReference type="InterPro" id="IPR008274">
    <property type="entry name" value="AldOxase/xan_DH_MoCoBD1"/>
</dbReference>
<proteinExistence type="inferred from homology"/>
<dbReference type="InterPro" id="IPR036856">
    <property type="entry name" value="Ald_Oxase/Xan_DH_a/b_sf"/>
</dbReference>
<evidence type="ECO:0000256" key="2">
    <source>
        <dbReference type="ARBA" id="ARBA00001974"/>
    </source>
</evidence>
<keyword evidence="8" id="KW-0408">Iron</keyword>
<dbReference type="SUPFAM" id="SSF56003">
    <property type="entry name" value="Molybdenum cofactor-binding domain"/>
    <property type="match status" value="1"/>
</dbReference>
<dbReference type="AlphaFoldDB" id="A0A160TPU8"/>
<gene>
    <name evidence="12" type="ORF">MGWOODY_XGa417</name>
</gene>
<dbReference type="GO" id="GO:0004854">
    <property type="term" value="F:xanthine dehydrogenase activity"/>
    <property type="evidence" value="ECO:0007669"/>
    <property type="project" value="UniProtKB-EC"/>
</dbReference>
<evidence type="ECO:0000256" key="4">
    <source>
        <dbReference type="ARBA" id="ARBA00022505"/>
    </source>
</evidence>
<dbReference type="GO" id="GO:0043546">
    <property type="term" value="F:molybdopterin cofactor binding"/>
    <property type="evidence" value="ECO:0007669"/>
    <property type="project" value="InterPro"/>
</dbReference>
<dbReference type="SMART" id="SM01008">
    <property type="entry name" value="Ald_Xan_dh_C"/>
    <property type="match status" value="1"/>
</dbReference>
<dbReference type="Pfam" id="PF01315">
    <property type="entry name" value="Ald_Xan_dh_C"/>
    <property type="match status" value="1"/>
</dbReference>
<name>A0A160TPU8_9ZZZZ</name>
<dbReference type="Gene3D" id="3.30.365.10">
    <property type="entry name" value="Aldehyde oxidase/xanthine dehydrogenase, molybdopterin binding domain"/>
    <property type="match status" value="4"/>
</dbReference>
<dbReference type="NCBIfam" id="TIGR02965">
    <property type="entry name" value="xanthine_xdhB"/>
    <property type="match status" value="1"/>
</dbReference>
<keyword evidence="5" id="KW-0001">2Fe-2S</keyword>
<keyword evidence="4" id="KW-0500">Molybdenum</keyword>
<keyword evidence="6" id="KW-0479">Metal-binding</keyword>
<dbReference type="PANTHER" id="PTHR11908:SF132">
    <property type="entry name" value="ALDEHYDE OXIDASE 1-RELATED"/>
    <property type="match status" value="1"/>
</dbReference>
<feature type="domain" description="Aldehyde oxidase/xanthine dehydrogenase a/b hammerhead" evidence="11">
    <location>
        <begin position="32"/>
        <end position="140"/>
    </location>
</feature>
<dbReference type="GO" id="GO:0005506">
    <property type="term" value="F:iron ion binding"/>
    <property type="evidence" value="ECO:0007669"/>
    <property type="project" value="InterPro"/>
</dbReference>
<keyword evidence="9" id="KW-0411">Iron-sulfur</keyword>
<evidence type="ECO:0000256" key="1">
    <source>
        <dbReference type="ARBA" id="ARBA00001924"/>
    </source>
</evidence>
<dbReference type="Gene3D" id="3.90.1170.50">
    <property type="entry name" value="Aldehyde oxidase/xanthine dehydrogenase, a/b hammerhead"/>
    <property type="match status" value="1"/>
</dbReference>
<dbReference type="InterPro" id="IPR037165">
    <property type="entry name" value="AldOxase/xan_DH_Mopterin-bd_sf"/>
</dbReference>